<feature type="transmembrane region" description="Helical" evidence="9">
    <location>
        <begin position="457"/>
        <end position="481"/>
    </location>
</feature>
<dbReference type="GO" id="GO:1904679">
    <property type="term" value="P:myo-inositol import across plasma membrane"/>
    <property type="evidence" value="ECO:0007669"/>
    <property type="project" value="TreeGrafter"/>
</dbReference>
<reference evidence="11" key="1">
    <citation type="submission" date="2022-11" db="EMBL/GenBank/DDBJ databases">
        <title>Chromosomal genome sequence assembly and mating type (MAT) locus characterization of the leprose asexual lichenized fungus Lepraria neglecta (Nyl.) Erichsen.</title>
        <authorList>
            <person name="Allen J.L."/>
            <person name="Pfeffer B."/>
        </authorList>
    </citation>
    <scope>NUCLEOTIDE SEQUENCE</scope>
    <source>
        <strain evidence="11">Allen 5258</strain>
    </source>
</reference>
<evidence type="ECO:0000256" key="6">
    <source>
        <dbReference type="ARBA" id="ARBA00023136"/>
    </source>
</evidence>
<evidence type="ECO:0000256" key="5">
    <source>
        <dbReference type="ARBA" id="ARBA00022989"/>
    </source>
</evidence>
<feature type="transmembrane region" description="Helical" evidence="9">
    <location>
        <begin position="241"/>
        <end position="263"/>
    </location>
</feature>
<feature type="transmembrane region" description="Helical" evidence="9">
    <location>
        <begin position="180"/>
        <end position="201"/>
    </location>
</feature>
<dbReference type="InterPro" id="IPR005829">
    <property type="entry name" value="Sugar_transporter_CS"/>
</dbReference>
<dbReference type="AlphaFoldDB" id="A0AAE0DIJ4"/>
<keyword evidence="4 9" id="KW-0812">Transmembrane</keyword>
<dbReference type="Pfam" id="PF00083">
    <property type="entry name" value="Sugar_tr"/>
    <property type="match status" value="1"/>
</dbReference>
<evidence type="ECO:0000313" key="12">
    <source>
        <dbReference type="Proteomes" id="UP001276659"/>
    </source>
</evidence>
<accession>A0AAE0DIJ4</accession>
<feature type="transmembrane region" description="Helical" evidence="9">
    <location>
        <begin position="154"/>
        <end position="174"/>
    </location>
</feature>
<evidence type="ECO:0000256" key="4">
    <source>
        <dbReference type="ARBA" id="ARBA00022692"/>
    </source>
</evidence>
<dbReference type="GO" id="GO:0016020">
    <property type="term" value="C:membrane"/>
    <property type="evidence" value="ECO:0007669"/>
    <property type="project" value="UniProtKB-SubCell"/>
</dbReference>
<name>A0AAE0DIJ4_9LECA</name>
<feature type="transmembrane region" description="Helical" evidence="9">
    <location>
        <begin position="361"/>
        <end position="381"/>
    </location>
</feature>
<evidence type="ECO:0000259" key="10">
    <source>
        <dbReference type="PROSITE" id="PS50850"/>
    </source>
</evidence>
<keyword evidence="5 9" id="KW-1133">Transmembrane helix</keyword>
<dbReference type="PANTHER" id="PTHR48020:SF12">
    <property type="entry name" value="PROTON MYO-INOSITOL COTRANSPORTER"/>
    <property type="match status" value="1"/>
</dbReference>
<dbReference type="PROSITE" id="PS00216">
    <property type="entry name" value="SUGAR_TRANSPORT_1"/>
    <property type="match status" value="2"/>
</dbReference>
<dbReference type="SUPFAM" id="SSF103473">
    <property type="entry name" value="MFS general substrate transporter"/>
    <property type="match status" value="1"/>
</dbReference>
<dbReference type="PRINTS" id="PR00171">
    <property type="entry name" value="SUGRTRNSPORT"/>
</dbReference>
<feature type="transmembrane region" description="Helical" evidence="9">
    <location>
        <begin position="387"/>
        <end position="406"/>
    </location>
</feature>
<feature type="transmembrane region" description="Helical" evidence="9">
    <location>
        <begin position="527"/>
        <end position="545"/>
    </location>
</feature>
<dbReference type="InterPro" id="IPR050814">
    <property type="entry name" value="Myo-inositol_Transporter"/>
</dbReference>
<feature type="transmembrane region" description="Helical" evidence="9">
    <location>
        <begin position="64"/>
        <end position="84"/>
    </location>
</feature>
<feature type="transmembrane region" description="Helical" evidence="9">
    <location>
        <begin position="413"/>
        <end position="432"/>
    </location>
</feature>
<dbReference type="NCBIfam" id="TIGR00879">
    <property type="entry name" value="SP"/>
    <property type="match status" value="1"/>
</dbReference>
<dbReference type="EMBL" id="JASNWA010000008">
    <property type="protein sequence ID" value="KAK3170964.1"/>
    <property type="molecule type" value="Genomic_DNA"/>
</dbReference>
<sequence>MDGLESINQYVLDTVITADSNLELYEMVDRDEANAPLIGEHEPATFENDGHRISQEHDNAPPSAFIWALTFAAGISGLLFGYEYNSSLHCVPSQTSLTVVSTGVISSTLVSIGTDLGHPLNTLDKSLITSCTSLGALIASPITSILADRFGRRAIILVADVLFIAGALGQAVTVSVPGMVVGRTVVGFAVGGASLVVPLYISELSPSASRGRLVTLSILLITLGQVVAYFIGYMLSMQSGGWRWMVGLGAAPAVLQFGLMLVLPESPRWLVKADKTQEAQKILRKVYAVKVDTIVDKVLRAIKTEIAEEEATRDDVSKAVSGNRAQVWLASIRNRSAEMFHVGMNRRALTIACLLQGLQQLCGFNSLMYFSATIFSLLGFYSPTMTSLSIAVTNFICTLIALLIIDRVGRRRILLLSVPVMIAGLIACSIAYECLGRPTLGAEPFNKTMDPDARSPWAVVILIAMIIYVCGYAIGIGNIAWQQSELFPLSVRSLGSGLATATNWGSNFVVGLTFLPMMEYLTPAWTFAVYALVCAIGWMCAWGIYPETKRLGLEDVRGLLKDSYGVQESLRRAKIRDP</sequence>
<evidence type="ECO:0000256" key="3">
    <source>
        <dbReference type="ARBA" id="ARBA00022448"/>
    </source>
</evidence>
<dbReference type="InterPro" id="IPR020846">
    <property type="entry name" value="MFS_dom"/>
</dbReference>
<evidence type="ECO:0000256" key="7">
    <source>
        <dbReference type="ARBA" id="ARBA00049119"/>
    </source>
</evidence>
<comment type="subcellular location">
    <subcellularLocation>
        <location evidence="1">Membrane</location>
        <topology evidence="1">Multi-pass membrane protein</topology>
    </subcellularLocation>
</comment>
<evidence type="ECO:0000313" key="11">
    <source>
        <dbReference type="EMBL" id="KAK3170964.1"/>
    </source>
</evidence>
<comment type="similarity">
    <text evidence="2 8">Belongs to the major facilitator superfamily. Sugar transporter (TC 2.A.1.1) family.</text>
</comment>
<keyword evidence="6 9" id="KW-0472">Membrane</keyword>
<dbReference type="InterPro" id="IPR003663">
    <property type="entry name" value="Sugar/inositol_transpt"/>
</dbReference>
<keyword evidence="3 8" id="KW-0813">Transport</keyword>
<keyword evidence="12" id="KW-1185">Reference proteome</keyword>
<dbReference type="PROSITE" id="PS50850">
    <property type="entry name" value="MFS"/>
    <property type="match status" value="1"/>
</dbReference>
<dbReference type="PANTHER" id="PTHR48020">
    <property type="entry name" value="PROTON MYO-INOSITOL COTRANSPORTER"/>
    <property type="match status" value="1"/>
</dbReference>
<dbReference type="FunFam" id="1.20.1250.20:FF:000073">
    <property type="entry name" value="MFS myo-inositol transporter, putative"/>
    <property type="match status" value="1"/>
</dbReference>
<proteinExistence type="inferred from homology"/>
<dbReference type="InterPro" id="IPR005828">
    <property type="entry name" value="MFS_sugar_transport-like"/>
</dbReference>
<evidence type="ECO:0000256" key="1">
    <source>
        <dbReference type="ARBA" id="ARBA00004141"/>
    </source>
</evidence>
<dbReference type="InterPro" id="IPR036259">
    <property type="entry name" value="MFS_trans_sf"/>
</dbReference>
<gene>
    <name evidence="11" type="ORF">OEA41_003048</name>
</gene>
<feature type="transmembrane region" description="Helical" evidence="9">
    <location>
        <begin position="493"/>
        <end position="515"/>
    </location>
</feature>
<dbReference type="Proteomes" id="UP001276659">
    <property type="component" value="Unassembled WGS sequence"/>
</dbReference>
<comment type="catalytic activity">
    <reaction evidence="7">
        <text>myo-inositol(out) + H(+)(out) = myo-inositol(in) + H(+)(in)</text>
        <dbReference type="Rhea" id="RHEA:60364"/>
        <dbReference type="ChEBI" id="CHEBI:15378"/>
        <dbReference type="ChEBI" id="CHEBI:17268"/>
    </reaction>
</comment>
<dbReference type="GO" id="GO:0005366">
    <property type="term" value="F:myo-inositol:proton symporter activity"/>
    <property type="evidence" value="ECO:0007669"/>
    <property type="project" value="TreeGrafter"/>
</dbReference>
<evidence type="ECO:0000256" key="2">
    <source>
        <dbReference type="ARBA" id="ARBA00010992"/>
    </source>
</evidence>
<evidence type="ECO:0000256" key="8">
    <source>
        <dbReference type="RuleBase" id="RU003346"/>
    </source>
</evidence>
<evidence type="ECO:0000256" key="9">
    <source>
        <dbReference type="SAM" id="Phobius"/>
    </source>
</evidence>
<dbReference type="Gene3D" id="1.20.1250.20">
    <property type="entry name" value="MFS general substrate transporter like domains"/>
    <property type="match status" value="1"/>
</dbReference>
<dbReference type="PROSITE" id="PS00217">
    <property type="entry name" value="SUGAR_TRANSPORT_2"/>
    <property type="match status" value="1"/>
</dbReference>
<feature type="transmembrane region" description="Helical" evidence="9">
    <location>
        <begin position="213"/>
        <end position="235"/>
    </location>
</feature>
<comment type="caution">
    <text evidence="11">The sequence shown here is derived from an EMBL/GenBank/DDBJ whole genome shotgun (WGS) entry which is preliminary data.</text>
</comment>
<feature type="domain" description="Major facilitator superfamily (MFS) profile" evidence="10">
    <location>
        <begin position="69"/>
        <end position="549"/>
    </location>
</feature>
<organism evidence="11 12">
    <name type="scientific">Lepraria neglecta</name>
    <dbReference type="NCBI Taxonomy" id="209136"/>
    <lineage>
        <taxon>Eukaryota</taxon>
        <taxon>Fungi</taxon>
        <taxon>Dikarya</taxon>
        <taxon>Ascomycota</taxon>
        <taxon>Pezizomycotina</taxon>
        <taxon>Lecanoromycetes</taxon>
        <taxon>OSLEUM clade</taxon>
        <taxon>Lecanoromycetidae</taxon>
        <taxon>Lecanorales</taxon>
        <taxon>Lecanorineae</taxon>
        <taxon>Stereocaulaceae</taxon>
        <taxon>Lepraria</taxon>
    </lineage>
</organism>
<protein>
    <recommendedName>
        <fullName evidence="10">Major facilitator superfamily (MFS) profile domain-containing protein</fullName>
    </recommendedName>
</protein>